<dbReference type="Pfam" id="PF00400">
    <property type="entry name" value="WD40"/>
    <property type="match status" value="2"/>
</dbReference>
<dbReference type="GeneID" id="11533334"/>
<keyword evidence="7" id="KW-1185">Reference proteome</keyword>
<dbReference type="GO" id="GO:0044183">
    <property type="term" value="F:protein folding chaperone"/>
    <property type="evidence" value="ECO:0007669"/>
    <property type="project" value="EnsemblFungi"/>
</dbReference>
<dbReference type="GO" id="GO:0005829">
    <property type="term" value="C:cytosol"/>
    <property type="evidence" value="ECO:0007669"/>
    <property type="project" value="EnsemblFungi"/>
</dbReference>
<dbReference type="GO" id="GO:0005634">
    <property type="term" value="C:nucleus"/>
    <property type="evidence" value="ECO:0007669"/>
    <property type="project" value="EnsemblFungi"/>
</dbReference>
<dbReference type="Proteomes" id="UP000005666">
    <property type="component" value="Chromosome 11"/>
</dbReference>
<dbReference type="PROSITE" id="PS50294">
    <property type="entry name" value="WD_REPEATS_REGION"/>
    <property type="match status" value="2"/>
</dbReference>
<reference evidence="6 7" key="1">
    <citation type="journal article" date="2011" name="Proc. Natl. Acad. Sci. U.S.A.">
        <title>Evolutionary erosion of yeast sex chromosomes by mating-type switching accidents.</title>
        <authorList>
            <person name="Gordon J.L."/>
            <person name="Armisen D."/>
            <person name="Proux-Wera E."/>
            <person name="Oheigeartaigh S.S."/>
            <person name="Byrne K.P."/>
            <person name="Wolfe K.H."/>
        </authorList>
    </citation>
    <scope>NUCLEOTIDE SEQUENCE [LARGE SCALE GENOMIC DNA]</scope>
    <source>
        <strain evidence="7">ATCC 24235 / CBS 4417 / NBRC 1672 / NRRL Y-8282 / UCD 70-5</strain>
    </source>
</reference>
<dbReference type="AlphaFoldDB" id="G8BZG2"/>
<dbReference type="GO" id="GO:0006511">
    <property type="term" value="P:ubiquitin-dependent protein catabolic process"/>
    <property type="evidence" value="ECO:0007669"/>
    <property type="project" value="EnsemblFungi"/>
</dbReference>
<evidence type="ECO:0000256" key="1">
    <source>
        <dbReference type="ARBA" id="ARBA00022574"/>
    </source>
</evidence>
<dbReference type="InterPro" id="IPR036322">
    <property type="entry name" value="WD40_repeat_dom_sf"/>
</dbReference>
<dbReference type="GO" id="GO:0070682">
    <property type="term" value="P:proteasome regulatory particle assembly"/>
    <property type="evidence" value="ECO:0007669"/>
    <property type="project" value="EnsemblFungi"/>
</dbReference>
<keyword evidence="1 5" id="KW-0853">WD repeat</keyword>
<keyword evidence="2" id="KW-0677">Repeat</keyword>
<dbReference type="PANTHER" id="PTHR19857:SF19">
    <property type="entry name" value="26S PROTEASOME REGULATORY SUBUNIT RPN14"/>
    <property type="match status" value="1"/>
</dbReference>
<evidence type="ECO:0000256" key="4">
    <source>
        <dbReference type="ARBA" id="ARBA00038321"/>
    </source>
</evidence>
<keyword evidence="3" id="KW-0647">Proteasome</keyword>
<dbReference type="eggNOG" id="KOG0266">
    <property type="taxonomic scope" value="Eukaryota"/>
</dbReference>
<dbReference type="RefSeq" id="XP_003687724.1">
    <property type="nucleotide sequence ID" value="XM_003687676.1"/>
</dbReference>
<dbReference type="OrthoDB" id="10257301at2759"/>
<accession>G8BZG2</accession>
<dbReference type="InterPro" id="IPR051179">
    <property type="entry name" value="WD_repeat_multifunction"/>
</dbReference>
<evidence type="ECO:0000313" key="7">
    <source>
        <dbReference type="Proteomes" id="UP000005666"/>
    </source>
</evidence>
<name>G8BZG2_TETPH</name>
<organism evidence="6 7">
    <name type="scientific">Tetrapisispora phaffii (strain ATCC 24235 / CBS 4417 / NBRC 1672 / NRRL Y-8282 / UCD 70-5)</name>
    <name type="common">Yeast</name>
    <name type="synonym">Fabospora phaffii</name>
    <dbReference type="NCBI Taxonomy" id="1071381"/>
    <lineage>
        <taxon>Eukaryota</taxon>
        <taxon>Fungi</taxon>
        <taxon>Dikarya</taxon>
        <taxon>Ascomycota</taxon>
        <taxon>Saccharomycotina</taxon>
        <taxon>Saccharomycetes</taxon>
        <taxon>Saccharomycetales</taxon>
        <taxon>Saccharomycetaceae</taxon>
        <taxon>Tetrapisispora</taxon>
    </lineage>
</organism>
<feature type="repeat" description="WD" evidence="5">
    <location>
        <begin position="193"/>
        <end position="234"/>
    </location>
</feature>
<comment type="similarity">
    <text evidence="4">Belongs to the WD repeat PAAF1/RPN14 family.</text>
</comment>
<proteinExistence type="inferred from homology"/>
<evidence type="ECO:0000256" key="5">
    <source>
        <dbReference type="PROSITE-ProRule" id="PRU00221"/>
    </source>
</evidence>
<evidence type="ECO:0000256" key="2">
    <source>
        <dbReference type="ARBA" id="ARBA00022737"/>
    </source>
</evidence>
<evidence type="ECO:0000256" key="3">
    <source>
        <dbReference type="ARBA" id="ARBA00022942"/>
    </source>
</evidence>
<sequence>MQEISVAHIQHDFKECITDVEEGKLREDGFFINVDLSAEHIQEYHVDIKAGKDPEVRMVSDANANDRATLENYSFKKIKSNLFEAELEGDSKYMFETMKEDLTRSEKITMEETNWTSIDSISIPNKKYCLGDSQGNIHILTENFDLMRTIKSAHLGEVTVSSFFPSGEVILSASTDLRIKLWSVNDGLNLRTLVGHTAKISATAMIDRGRNIISGSKDGSLRLWECGSGKNIKTFSRKENTKDGINDIHLLANCNENGATNATEENNELEFGTRGKQIIAAHESGVITMHQIYNKNQILQLPSRYMSACNSLTATDLNDNYIYGGYDNGIIAQWDIRQAGKCVNEWAINEGCPINEMFYDNSHMYVSSGNDTSLKFSMNKHNGEFDHEIPTFLCSDDYGVANYCRSLRNESGVVAVGNRGFIGHYY</sequence>
<dbReference type="SMART" id="SM00320">
    <property type="entry name" value="WD40"/>
    <property type="match status" value="3"/>
</dbReference>
<evidence type="ECO:0000313" key="6">
    <source>
        <dbReference type="EMBL" id="CCE65290.1"/>
    </source>
</evidence>
<gene>
    <name evidence="6" type="primary">TPHA0K01570</name>
    <name evidence="6" type="ordered locus">TPHA_0K01570</name>
</gene>
<dbReference type="GO" id="GO:0000502">
    <property type="term" value="C:proteasome complex"/>
    <property type="evidence" value="ECO:0007669"/>
    <property type="project" value="UniProtKB-KW"/>
</dbReference>
<dbReference type="Gene3D" id="2.130.10.10">
    <property type="entry name" value="YVTN repeat-like/Quinoprotein amine dehydrogenase"/>
    <property type="match status" value="2"/>
</dbReference>
<feature type="repeat" description="WD" evidence="5">
    <location>
        <begin position="151"/>
        <end position="192"/>
    </location>
</feature>
<dbReference type="KEGG" id="tpf:TPHA_0K01570"/>
<dbReference type="PROSITE" id="PS50082">
    <property type="entry name" value="WD_REPEATS_2"/>
    <property type="match status" value="2"/>
</dbReference>
<dbReference type="SUPFAM" id="SSF50978">
    <property type="entry name" value="WD40 repeat-like"/>
    <property type="match status" value="1"/>
</dbReference>
<dbReference type="InterPro" id="IPR015943">
    <property type="entry name" value="WD40/YVTN_repeat-like_dom_sf"/>
</dbReference>
<dbReference type="OMA" id="GYENGML"/>
<dbReference type="HOGENOM" id="CLU_037051_3_1_1"/>
<dbReference type="PANTHER" id="PTHR19857">
    <property type="entry name" value="MITOCHONDRIAL DIVISION PROTEIN 1-RELATED"/>
    <property type="match status" value="1"/>
</dbReference>
<dbReference type="EMBL" id="HE612866">
    <property type="protein sequence ID" value="CCE65290.1"/>
    <property type="molecule type" value="Genomic_DNA"/>
</dbReference>
<dbReference type="InterPro" id="IPR001680">
    <property type="entry name" value="WD40_rpt"/>
</dbReference>
<dbReference type="STRING" id="1071381.G8BZG2"/>
<protein>
    <submittedName>
        <fullName evidence="6">Uncharacterized protein</fullName>
    </submittedName>
</protein>